<dbReference type="PANTHER" id="PTHR37314:SF5">
    <property type="entry name" value="SLR0142 PROTEIN"/>
    <property type="match status" value="1"/>
</dbReference>
<keyword evidence="1" id="KW-0812">Transmembrane</keyword>
<sequence>MKMSIPLVLTFNGGYVDTAGFFALQGLFTAHVTGNFVTIGSSLAHGTSGIAAKLLALPMFCIVIGLVRFFSEWLSRFGATFLNVLASIKIVLLIIAAALAVRFGPFHDGDSAMAIITGMTLVAGMAIQNAIHRIFFPKDPPTTLMTGSTTQIMLDLADLLRRNLPPETRLVARKRCVTLFKSVCIFAAGCGVAALVYIRFDVAVFVLPPIVAAMIFLPNIQSNSPHSGVAR</sequence>
<reference evidence="2" key="1">
    <citation type="submission" date="2020-10" db="EMBL/GenBank/DDBJ databases">
        <title>Phylogeny of dyella-like bacteria.</title>
        <authorList>
            <person name="Fu J."/>
        </authorList>
    </citation>
    <scope>NUCLEOTIDE SEQUENCE</scope>
    <source>
        <strain evidence="2">DHON07</strain>
    </source>
</reference>
<proteinExistence type="predicted"/>
<evidence type="ECO:0000256" key="1">
    <source>
        <dbReference type="SAM" id="Phobius"/>
    </source>
</evidence>
<evidence type="ECO:0000313" key="2">
    <source>
        <dbReference type="EMBL" id="MBM7128962.1"/>
    </source>
</evidence>
<organism evidence="2 3">
    <name type="scientific">Dyella mobilis</name>
    <dbReference type="NCBI Taxonomy" id="1849582"/>
    <lineage>
        <taxon>Bacteria</taxon>
        <taxon>Pseudomonadati</taxon>
        <taxon>Pseudomonadota</taxon>
        <taxon>Gammaproteobacteria</taxon>
        <taxon>Lysobacterales</taxon>
        <taxon>Rhodanobacteraceae</taxon>
        <taxon>Dyella</taxon>
    </lineage>
</organism>
<dbReference type="PANTHER" id="PTHR37314">
    <property type="entry name" value="SLR0142 PROTEIN"/>
    <property type="match status" value="1"/>
</dbReference>
<feature type="transmembrane region" description="Helical" evidence="1">
    <location>
        <begin position="204"/>
        <end position="221"/>
    </location>
</feature>
<keyword evidence="3" id="KW-1185">Reference proteome</keyword>
<protein>
    <submittedName>
        <fullName evidence="2">DUF1275 domain-containing protein</fullName>
    </submittedName>
</protein>
<accession>A0ABS2KCR6</accession>
<name>A0ABS2KCR6_9GAMM</name>
<keyword evidence="1" id="KW-0472">Membrane</keyword>
<gene>
    <name evidence="2" type="ORF">ISS99_05445</name>
</gene>
<feature type="transmembrane region" description="Helical" evidence="1">
    <location>
        <begin position="77"/>
        <end position="100"/>
    </location>
</feature>
<feature type="transmembrane region" description="Helical" evidence="1">
    <location>
        <begin position="112"/>
        <end position="131"/>
    </location>
</feature>
<dbReference type="Proteomes" id="UP001430193">
    <property type="component" value="Unassembled WGS sequence"/>
</dbReference>
<feature type="transmembrane region" description="Helical" evidence="1">
    <location>
        <begin position="179"/>
        <end position="198"/>
    </location>
</feature>
<feature type="transmembrane region" description="Helical" evidence="1">
    <location>
        <begin position="50"/>
        <end position="70"/>
    </location>
</feature>
<comment type="caution">
    <text evidence="2">The sequence shown here is derived from an EMBL/GenBank/DDBJ whole genome shotgun (WGS) entry which is preliminary data.</text>
</comment>
<dbReference type="Pfam" id="PF06912">
    <property type="entry name" value="DUF1275"/>
    <property type="match status" value="1"/>
</dbReference>
<dbReference type="EMBL" id="JADIKF010000036">
    <property type="protein sequence ID" value="MBM7128962.1"/>
    <property type="molecule type" value="Genomic_DNA"/>
</dbReference>
<dbReference type="InterPro" id="IPR010699">
    <property type="entry name" value="DUF1275"/>
</dbReference>
<evidence type="ECO:0000313" key="3">
    <source>
        <dbReference type="Proteomes" id="UP001430193"/>
    </source>
</evidence>
<dbReference type="RefSeq" id="WP_284343833.1">
    <property type="nucleotide sequence ID" value="NZ_BSOC01000007.1"/>
</dbReference>
<keyword evidence="1" id="KW-1133">Transmembrane helix</keyword>
<feature type="transmembrane region" description="Helical" evidence="1">
    <location>
        <begin position="7"/>
        <end position="30"/>
    </location>
</feature>